<accession>A0A7T9DJ79</accession>
<name>A0A7T9DJ79_9ARCH</name>
<gene>
    <name evidence="1" type="ORF">IPJ89_04080</name>
</gene>
<dbReference type="SUPFAM" id="SSF53448">
    <property type="entry name" value="Nucleotide-diphospho-sugar transferases"/>
    <property type="match status" value="1"/>
</dbReference>
<reference evidence="1" key="1">
    <citation type="submission" date="2020-11" db="EMBL/GenBank/DDBJ databases">
        <title>Connecting structure to function with the recovery of over 1000 high-quality activated sludge metagenome-assembled genomes encoding full-length rRNA genes using long-read sequencing.</title>
        <authorList>
            <person name="Singleton C.M."/>
            <person name="Petriglieri F."/>
            <person name="Kristensen J.M."/>
            <person name="Kirkegaard R.H."/>
            <person name="Michaelsen T.Y."/>
            <person name="Andersen M.H."/>
            <person name="Karst S.M."/>
            <person name="Dueholm M.S."/>
            <person name="Nielsen P.H."/>
            <person name="Albertsen M."/>
        </authorList>
    </citation>
    <scope>NUCLEOTIDE SEQUENCE</scope>
    <source>
        <strain evidence="1">Fred_18-Q3-R57-64_BAT3C.431</strain>
    </source>
</reference>
<organism evidence="1">
    <name type="scientific">Candidatus Iainarchaeum sp</name>
    <dbReference type="NCBI Taxonomy" id="3101447"/>
    <lineage>
        <taxon>Archaea</taxon>
        <taxon>Candidatus Iainarchaeota</taxon>
        <taxon>Candidatus Iainarchaeia</taxon>
        <taxon>Candidatus Iainarchaeales</taxon>
        <taxon>Candidatus Iainarchaeaceae</taxon>
        <taxon>Candidatus Iainarchaeum</taxon>
    </lineage>
</organism>
<dbReference type="AlphaFoldDB" id="A0A7T9DJ79"/>
<sequence length="266" mass="30563">MNEIVSKNVPKTFDNSFIKNEGLPKILLGCPTHQYKADSLKAYFEGIESLTYPHFDVVLEDNSPTPNYSEKLKQLAKQWEEKHPGRSFRVIYSGETSPKGRARLVHGRNLIRDMVLKENYDYFLSLEQDVVPPTDIIERFLAHQKEFVSGVYWNKELASPAAQPKLVVMAGTYANDEDKQKKLVRSVGMLQLLPSRLIEVAYTGLGCALISRRLLEKIPFRYDEKQLACDDVYFCLDAEALGEKIYLDSSVWCAHHFNDAFRKTEY</sequence>
<evidence type="ECO:0008006" key="2">
    <source>
        <dbReference type="Google" id="ProtNLM"/>
    </source>
</evidence>
<protein>
    <recommendedName>
        <fullName evidence="2">Glycosyltransferase family 2 protein</fullName>
    </recommendedName>
</protein>
<proteinExistence type="predicted"/>
<dbReference type="Proteomes" id="UP000596004">
    <property type="component" value="Chromosome"/>
</dbReference>
<dbReference type="EMBL" id="CP064981">
    <property type="protein sequence ID" value="QQR92308.1"/>
    <property type="molecule type" value="Genomic_DNA"/>
</dbReference>
<evidence type="ECO:0000313" key="1">
    <source>
        <dbReference type="EMBL" id="QQR92308.1"/>
    </source>
</evidence>
<dbReference type="Gene3D" id="3.90.550.10">
    <property type="entry name" value="Spore Coat Polysaccharide Biosynthesis Protein SpsA, Chain A"/>
    <property type="match status" value="1"/>
</dbReference>
<dbReference type="InterPro" id="IPR029044">
    <property type="entry name" value="Nucleotide-diphossugar_trans"/>
</dbReference>